<name>A0A317PI82_9HYPH</name>
<accession>A0A317PI82</accession>
<evidence type="ECO:0000313" key="3">
    <source>
        <dbReference type="Proteomes" id="UP000246352"/>
    </source>
</evidence>
<sequence length="61" mass="6799">MGGMIGLMKPGYGPERKKPLPNGRLCAFVRRDLVTVRMEPANRRRARVGPTRRVIAVEIGP</sequence>
<comment type="caution">
    <text evidence="2">The sequence shown here is derived from an EMBL/GenBank/DDBJ whole genome shotgun (WGS) entry which is preliminary data.</text>
</comment>
<feature type="region of interest" description="Disordered" evidence="1">
    <location>
        <begin position="1"/>
        <end position="21"/>
    </location>
</feature>
<protein>
    <submittedName>
        <fullName evidence="2">Uncharacterized protein</fullName>
    </submittedName>
</protein>
<organism evidence="2 3">
    <name type="scientific">Hoeflea marina</name>
    <dbReference type="NCBI Taxonomy" id="274592"/>
    <lineage>
        <taxon>Bacteria</taxon>
        <taxon>Pseudomonadati</taxon>
        <taxon>Pseudomonadota</taxon>
        <taxon>Alphaproteobacteria</taxon>
        <taxon>Hyphomicrobiales</taxon>
        <taxon>Rhizobiaceae</taxon>
        <taxon>Hoeflea</taxon>
    </lineage>
</organism>
<keyword evidence="3" id="KW-1185">Reference proteome</keyword>
<dbReference type="AlphaFoldDB" id="A0A317PI82"/>
<proteinExistence type="predicted"/>
<reference evidence="2 3" key="1">
    <citation type="submission" date="2018-05" db="EMBL/GenBank/DDBJ databases">
        <title>Genomic Encyclopedia of Type Strains, Phase IV (KMG-IV): sequencing the most valuable type-strain genomes for metagenomic binning, comparative biology and taxonomic classification.</title>
        <authorList>
            <person name="Goeker M."/>
        </authorList>
    </citation>
    <scope>NUCLEOTIDE SEQUENCE [LARGE SCALE GENOMIC DNA]</scope>
    <source>
        <strain evidence="2 3">DSM 16791</strain>
    </source>
</reference>
<dbReference type="Proteomes" id="UP000246352">
    <property type="component" value="Unassembled WGS sequence"/>
</dbReference>
<evidence type="ECO:0000256" key="1">
    <source>
        <dbReference type="SAM" id="MobiDB-lite"/>
    </source>
</evidence>
<dbReference type="EMBL" id="QGTR01000007">
    <property type="protein sequence ID" value="PWV97099.1"/>
    <property type="molecule type" value="Genomic_DNA"/>
</dbReference>
<gene>
    <name evidence="2" type="ORF">DFR52_10710</name>
</gene>
<evidence type="ECO:0000313" key="2">
    <source>
        <dbReference type="EMBL" id="PWV97099.1"/>
    </source>
</evidence>